<dbReference type="AlphaFoldDB" id="A0A0G4II72"/>
<dbReference type="Proteomes" id="UP000039324">
    <property type="component" value="Unassembled WGS sequence"/>
</dbReference>
<keyword evidence="3" id="KW-1185">Reference proteome</keyword>
<dbReference type="FunFam" id="2.60.110.10:FF:000004">
    <property type="entry name" value="THAUMATIN-LIKE PROTEIN 1"/>
    <property type="match status" value="2"/>
</dbReference>
<dbReference type="OrthoDB" id="430315at2759"/>
<dbReference type="STRING" id="37360.A0A0G4II72"/>
<dbReference type="Pfam" id="PF00314">
    <property type="entry name" value="Thaumatin"/>
    <property type="match status" value="2"/>
</dbReference>
<proteinExistence type="predicted"/>
<feature type="chain" id="PRO_5005192698" evidence="1">
    <location>
        <begin position="22"/>
        <end position="465"/>
    </location>
</feature>
<name>A0A0G4II72_PLABS</name>
<dbReference type="PRINTS" id="PR00347">
    <property type="entry name" value="THAUMATIN"/>
</dbReference>
<dbReference type="SUPFAM" id="SSF49870">
    <property type="entry name" value="Osmotin, thaumatin-like protein"/>
    <property type="match status" value="2"/>
</dbReference>
<organism evidence="2 3">
    <name type="scientific">Plasmodiophora brassicae</name>
    <name type="common">Clubroot disease agent</name>
    <dbReference type="NCBI Taxonomy" id="37360"/>
    <lineage>
        <taxon>Eukaryota</taxon>
        <taxon>Sar</taxon>
        <taxon>Rhizaria</taxon>
        <taxon>Endomyxa</taxon>
        <taxon>Phytomyxea</taxon>
        <taxon>Plasmodiophorida</taxon>
        <taxon>Plasmodiophoridae</taxon>
        <taxon>Plasmodiophora</taxon>
    </lineage>
</organism>
<dbReference type="PANTHER" id="PTHR31048">
    <property type="entry name" value="OS03G0233200 PROTEIN"/>
    <property type="match status" value="1"/>
</dbReference>
<reference evidence="2 3" key="1">
    <citation type="submission" date="2015-02" db="EMBL/GenBank/DDBJ databases">
        <authorList>
            <person name="Chooi Y.-H."/>
        </authorList>
    </citation>
    <scope>NUCLEOTIDE SEQUENCE [LARGE SCALE GENOMIC DNA]</scope>
    <source>
        <strain evidence="2">E3</strain>
    </source>
</reference>
<evidence type="ECO:0000313" key="3">
    <source>
        <dbReference type="Proteomes" id="UP000039324"/>
    </source>
</evidence>
<protein>
    <submittedName>
        <fullName evidence="2">Uncharacterized protein</fullName>
    </submittedName>
</protein>
<dbReference type="SMART" id="SM00205">
    <property type="entry name" value="THN"/>
    <property type="match status" value="2"/>
</dbReference>
<evidence type="ECO:0000256" key="1">
    <source>
        <dbReference type="SAM" id="SignalP"/>
    </source>
</evidence>
<dbReference type="InterPro" id="IPR001938">
    <property type="entry name" value="Thaumatin"/>
</dbReference>
<dbReference type="EMBL" id="CDSF01000002">
    <property type="protein sequence ID" value="CEO94782.1"/>
    <property type="molecule type" value="Genomic_DNA"/>
</dbReference>
<dbReference type="CDD" id="cd09218">
    <property type="entry name" value="TLP-PA"/>
    <property type="match status" value="2"/>
</dbReference>
<dbReference type="InterPro" id="IPR037176">
    <property type="entry name" value="Osmotin/thaumatin-like_sf"/>
</dbReference>
<gene>
    <name evidence="2" type="ORF">PBRA_003595</name>
</gene>
<feature type="signal peptide" evidence="1">
    <location>
        <begin position="1"/>
        <end position="21"/>
    </location>
</feature>
<dbReference type="Gene3D" id="2.60.110.10">
    <property type="entry name" value="Thaumatin"/>
    <property type="match status" value="2"/>
</dbReference>
<dbReference type="PROSITE" id="PS51367">
    <property type="entry name" value="THAUMATIN_2"/>
    <property type="match status" value="2"/>
</dbReference>
<evidence type="ECO:0000313" key="2">
    <source>
        <dbReference type="EMBL" id="CEO94782.1"/>
    </source>
</evidence>
<sequence length="465" mass="49292">MNNIMGHFLAMAVGLAMVSSAHQVTVENNCQETVWVGTLGQPVNPEGGGFVLNPSESKTVEVVDGWIGRFWGRTGCNQDGASCATGDCARGTQCGGAGGVPPASLAEITFDANAGMDFYDISLVDGYNLPMSMEPTTYQGQGYKCGRAGCDKDLNDSCPGELAVVKDGRTVACNSACNKLNTDEFCCRGAFGTPDRCPPFHYSQLFKTACPAAYSYAYDDQSSTFTLGRAFVTVMGLAIITVCCGHDITVDNRCQQTVWVGTLGRPTNPENGGFVLGAGESKTVQVDNGWSGRFWGRTGCNQDGASCATGDCARGTQCGGAGGIPPATLAEITFDAAGTDFYDISLVDGYNLPMAMEPTTYQGQGYRCSRAGCNQDLNAFCPGELAVVKDGRTVACNSACNKLNTDQFCCRGAFGTPDRCPPFYYSQLFKTACPAAYSYAYDDQSSTFTCQSQGSNYRITFCPNN</sequence>
<accession>A0A0G4II72</accession>
<keyword evidence="1" id="KW-0732">Signal</keyword>